<accession>A0A2T3J6P0</accession>
<dbReference type="InterPro" id="IPR027417">
    <property type="entry name" value="P-loop_NTPase"/>
</dbReference>
<dbReference type="Pfam" id="PF05621">
    <property type="entry name" value="TniB"/>
    <property type="match status" value="1"/>
</dbReference>
<dbReference type="RefSeq" id="WP_107246191.1">
    <property type="nucleotide sequence ID" value="NZ_PYMJ01000053.1"/>
</dbReference>
<evidence type="ECO:0000313" key="3">
    <source>
        <dbReference type="Proteomes" id="UP000240987"/>
    </source>
</evidence>
<comment type="caution">
    <text evidence="2">The sequence shown here is derived from an EMBL/GenBank/DDBJ whole genome shotgun (WGS) entry which is preliminary data.</text>
</comment>
<evidence type="ECO:0000259" key="1">
    <source>
        <dbReference type="SMART" id="SM00382"/>
    </source>
</evidence>
<dbReference type="InterPro" id="IPR003593">
    <property type="entry name" value="AAA+_ATPase"/>
</dbReference>
<dbReference type="EMBL" id="PYMJ01000053">
    <property type="protein sequence ID" value="PSU44036.1"/>
    <property type="molecule type" value="Genomic_DNA"/>
</dbReference>
<keyword evidence="3" id="KW-1185">Reference proteome</keyword>
<sequence length="297" mass="33540">MNTLKKLQETYIVHPHVDVAIDKIEACINSTVDGGTPRSLMLVGCPGSGKTSLIETVIDTTIVEHEHPEISEESVLLLDTPSPATLKALQSEYFAAMDAHIMDIKTDTESKRTKRIIELIKKKGYRIIINDEIHHFTEKYKNRVESVVCDFYKTLMKQTRCTFILVGKHEAEIIVQTDAQLRRRFLGTARLLRLNKPTATDTQFSDFVAEYNGNCPLKITKFGHDFLCRTYVACDGLPGLYHALIESAIRCNKDGKKITQSDIAKAMDLEFQPSESLSFNPYSVTLPRVTAWLEQTV</sequence>
<organism evidence="2 3">
    <name type="scientific">Photobacterium frigidiphilum</name>
    <dbReference type="NCBI Taxonomy" id="264736"/>
    <lineage>
        <taxon>Bacteria</taxon>
        <taxon>Pseudomonadati</taxon>
        <taxon>Pseudomonadota</taxon>
        <taxon>Gammaproteobacteria</taxon>
        <taxon>Vibrionales</taxon>
        <taxon>Vibrionaceae</taxon>
        <taxon>Photobacterium</taxon>
    </lineage>
</organism>
<gene>
    <name evidence="2" type="ORF">C9J12_27665</name>
</gene>
<dbReference type="Gene3D" id="3.40.50.300">
    <property type="entry name" value="P-loop containing nucleotide triphosphate hydrolases"/>
    <property type="match status" value="1"/>
</dbReference>
<dbReference type="AlphaFoldDB" id="A0A2T3J6P0"/>
<dbReference type="OrthoDB" id="6672914at2"/>
<reference evidence="2 3" key="1">
    <citation type="submission" date="2018-01" db="EMBL/GenBank/DDBJ databases">
        <title>Whole genome sequencing of Histamine producing bacteria.</title>
        <authorList>
            <person name="Butler K."/>
        </authorList>
    </citation>
    <scope>NUCLEOTIDE SEQUENCE [LARGE SCALE GENOMIC DNA]</scope>
    <source>
        <strain evidence="2 3">JCM 12947</strain>
    </source>
</reference>
<dbReference type="InterPro" id="IPR008868">
    <property type="entry name" value="TniB"/>
</dbReference>
<dbReference type="SMART" id="SM00382">
    <property type="entry name" value="AAA"/>
    <property type="match status" value="1"/>
</dbReference>
<dbReference type="Proteomes" id="UP000240987">
    <property type="component" value="Unassembled WGS sequence"/>
</dbReference>
<feature type="domain" description="AAA+ ATPase" evidence="1">
    <location>
        <begin position="36"/>
        <end position="195"/>
    </location>
</feature>
<protein>
    <recommendedName>
        <fullName evidence="1">AAA+ ATPase domain-containing protein</fullName>
    </recommendedName>
</protein>
<evidence type="ECO:0000313" key="2">
    <source>
        <dbReference type="EMBL" id="PSU44036.1"/>
    </source>
</evidence>
<dbReference type="SUPFAM" id="SSF52540">
    <property type="entry name" value="P-loop containing nucleoside triphosphate hydrolases"/>
    <property type="match status" value="1"/>
</dbReference>
<name>A0A2T3J6P0_9GAMM</name>
<proteinExistence type="predicted"/>